<keyword evidence="9" id="KW-1185">Reference proteome</keyword>
<dbReference type="AlphaFoldDB" id="A0A7W5Z1F4"/>
<evidence type="ECO:0000313" key="9">
    <source>
        <dbReference type="Proteomes" id="UP000537592"/>
    </source>
</evidence>
<comment type="subcellular location">
    <subcellularLocation>
        <location evidence="1">Membrane</location>
        <topology evidence="1">Multi-pass membrane protein</topology>
    </subcellularLocation>
</comment>
<protein>
    <submittedName>
        <fullName evidence="8">Putative Co/Zn/Cd cation transporter (Cation efflux family)</fullName>
    </submittedName>
</protein>
<evidence type="ECO:0000256" key="1">
    <source>
        <dbReference type="ARBA" id="ARBA00004141"/>
    </source>
</evidence>
<comment type="caution">
    <text evidence="8">The sequence shown here is derived from an EMBL/GenBank/DDBJ whole genome shotgun (WGS) entry which is preliminary data.</text>
</comment>
<reference evidence="8 9" key="1">
    <citation type="submission" date="2020-08" db="EMBL/GenBank/DDBJ databases">
        <title>Genomic Encyclopedia of Type Strains, Phase IV (KMG-IV): sequencing the most valuable type-strain genomes for metagenomic binning, comparative biology and taxonomic classification.</title>
        <authorList>
            <person name="Goeker M."/>
        </authorList>
    </citation>
    <scope>NUCLEOTIDE SEQUENCE [LARGE SCALE GENOMIC DNA]</scope>
    <source>
        <strain evidence="8 9">DSM 28760</strain>
    </source>
</reference>
<keyword evidence="2" id="KW-0813">Transport</keyword>
<name>A0A7W5Z1F4_9HYPH</name>
<organism evidence="8 9">
    <name type="scientific">Pseudochelatococcus contaminans</name>
    <dbReference type="NCBI Taxonomy" id="1538103"/>
    <lineage>
        <taxon>Bacteria</taxon>
        <taxon>Pseudomonadati</taxon>
        <taxon>Pseudomonadota</taxon>
        <taxon>Alphaproteobacteria</taxon>
        <taxon>Hyphomicrobiales</taxon>
        <taxon>Chelatococcaceae</taxon>
        <taxon>Pseudochelatococcus</taxon>
    </lineage>
</organism>
<dbReference type="GO" id="GO:0015093">
    <property type="term" value="F:ferrous iron transmembrane transporter activity"/>
    <property type="evidence" value="ECO:0007669"/>
    <property type="project" value="TreeGrafter"/>
</dbReference>
<dbReference type="InterPro" id="IPR050291">
    <property type="entry name" value="CDF_Transporter"/>
</dbReference>
<feature type="transmembrane region" description="Helical" evidence="6">
    <location>
        <begin position="42"/>
        <end position="65"/>
    </location>
</feature>
<dbReference type="GO" id="GO:0015086">
    <property type="term" value="F:cadmium ion transmembrane transporter activity"/>
    <property type="evidence" value="ECO:0007669"/>
    <property type="project" value="TreeGrafter"/>
</dbReference>
<dbReference type="InterPro" id="IPR058533">
    <property type="entry name" value="Cation_efflux_TM"/>
</dbReference>
<feature type="transmembrane region" description="Helical" evidence="6">
    <location>
        <begin position="85"/>
        <end position="106"/>
    </location>
</feature>
<feature type="transmembrane region" description="Helical" evidence="6">
    <location>
        <begin position="158"/>
        <end position="177"/>
    </location>
</feature>
<keyword evidence="4 6" id="KW-1133">Transmembrane helix</keyword>
<dbReference type="GO" id="GO:0015341">
    <property type="term" value="F:zinc efflux antiporter activity"/>
    <property type="evidence" value="ECO:0007669"/>
    <property type="project" value="TreeGrafter"/>
</dbReference>
<dbReference type="GO" id="GO:0005886">
    <property type="term" value="C:plasma membrane"/>
    <property type="evidence" value="ECO:0007669"/>
    <property type="project" value="TreeGrafter"/>
</dbReference>
<feature type="transmembrane region" description="Helical" evidence="6">
    <location>
        <begin position="6"/>
        <end position="30"/>
    </location>
</feature>
<dbReference type="PANTHER" id="PTHR43840:SF15">
    <property type="entry name" value="MITOCHONDRIAL METAL TRANSPORTER 1-RELATED"/>
    <property type="match status" value="1"/>
</dbReference>
<dbReference type="Gene3D" id="1.20.1510.10">
    <property type="entry name" value="Cation efflux protein transmembrane domain"/>
    <property type="match status" value="1"/>
</dbReference>
<keyword evidence="5 6" id="KW-0472">Membrane</keyword>
<keyword evidence="3 6" id="KW-0812">Transmembrane</keyword>
<dbReference type="RefSeq" id="WP_183750326.1">
    <property type="nucleotide sequence ID" value="NZ_JACICC010000001.1"/>
</dbReference>
<dbReference type="PANTHER" id="PTHR43840">
    <property type="entry name" value="MITOCHONDRIAL METAL TRANSPORTER 1-RELATED"/>
    <property type="match status" value="1"/>
</dbReference>
<feature type="transmembrane region" description="Helical" evidence="6">
    <location>
        <begin position="118"/>
        <end position="138"/>
    </location>
</feature>
<dbReference type="InterPro" id="IPR027469">
    <property type="entry name" value="Cation_efflux_TMD_sf"/>
</dbReference>
<gene>
    <name evidence="8" type="ORF">FHS81_000369</name>
</gene>
<dbReference type="Proteomes" id="UP000537592">
    <property type="component" value="Unassembled WGS sequence"/>
</dbReference>
<evidence type="ECO:0000256" key="3">
    <source>
        <dbReference type="ARBA" id="ARBA00022692"/>
    </source>
</evidence>
<dbReference type="Pfam" id="PF01545">
    <property type="entry name" value="Cation_efflux"/>
    <property type="match status" value="1"/>
</dbReference>
<evidence type="ECO:0000256" key="5">
    <source>
        <dbReference type="ARBA" id="ARBA00023136"/>
    </source>
</evidence>
<dbReference type="GO" id="GO:0006882">
    <property type="term" value="P:intracellular zinc ion homeostasis"/>
    <property type="evidence" value="ECO:0007669"/>
    <property type="project" value="TreeGrafter"/>
</dbReference>
<sequence length="308" mass="33866">MNREQYILRVSIVVTVILAGIGVAFGLLAGSTSIIFDGIYTLTDAVMTILALLVARLIALSQASGPTSRKLDERFTMGFWHLEPMVLGLNGVLLMAAATYALITSIDSFLNGGRPLSFDYAIIYATISLVCEVSMAIYVRRANRSVGSDLVALDGRAWVMPAGLTCALLFAFGAGYIIQGTRHEWISPYIDPAVLALMCLIIIPVPIATVRQALADILLVTPRDLKLEVDTVAREMVKRFGFSSYRAYVARVGRGKQIELFFIVPPNGPARRLEEWDAMRDEIGEALGEESPDRWLTIVFTTDLEWAE</sequence>
<dbReference type="SUPFAM" id="SSF161111">
    <property type="entry name" value="Cation efflux protein transmembrane domain-like"/>
    <property type="match status" value="1"/>
</dbReference>
<evidence type="ECO:0000259" key="7">
    <source>
        <dbReference type="Pfam" id="PF01545"/>
    </source>
</evidence>
<proteinExistence type="predicted"/>
<evidence type="ECO:0000256" key="6">
    <source>
        <dbReference type="SAM" id="Phobius"/>
    </source>
</evidence>
<evidence type="ECO:0000256" key="2">
    <source>
        <dbReference type="ARBA" id="ARBA00022448"/>
    </source>
</evidence>
<feature type="transmembrane region" description="Helical" evidence="6">
    <location>
        <begin position="189"/>
        <end position="207"/>
    </location>
</feature>
<evidence type="ECO:0000313" key="8">
    <source>
        <dbReference type="EMBL" id="MBB3808315.1"/>
    </source>
</evidence>
<dbReference type="EMBL" id="JACICC010000001">
    <property type="protein sequence ID" value="MBB3808315.1"/>
    <property type="molecule type" value="Genomic_DNA"/>
</dbReference>
<accession>A0A7W5Z1F4</accession>
<feature type="domain" description="Cation efflux protein transmembrane" evidence="7">
    <location>
        <begin position="9"/>
        <end position="218"/>
    </location>
</feature>
<evidence type="ECO:0000256" key="4">
    <source>
        <dbReference type="ARBA" id="ARBA00022989"/>
    </source>
</evidence>